<evidence type="ECO:0000256" key="1">
    <source>
        <dbReference type="ARBA" id="ARBA00022741"/>
    </source>
</evidence>
<dbReference type="InterPro" id="IPR032524">
    <property type="entry name" value="ABC_tran_C"/>
</dbReference>
<feature type="region of interest" description="Disordered" evidence="3">
    <location>
        <begin position="31"/>
        <end position="53"/>
    </location>
</feature>
<evidence type="ECO:0000256" key="2">
    <source>
        <dbReference type="ARBA" id="ARBA00022840"/>
    </source>
</evidence>
<dbReference type="Gene3D" id="1.10.287.380">
    <property type="entry name" value="Valyl-tRNA synthetase, C-terminal domain"/>
    <property type="match status" value="1"/>
</dbReference>
<dbReference type="GO" id="GO:0003677">
    <property type="term" value="F:DNA binding"/>
    <property type="evidence" value="ECO:0007669"/>
    <property type="project" value="InterPro"/>
</dbReference>
<keyword evidence="1" id="KW-0547">Nucleotide-binding</keyword>
<feature type="compositionally biased region" description="Low complexity" evidence="3">
    <location>
        <begin position="35"/>
        <end position="45"/>
    </location>
</feature>
<dbReference type="EMBL" id="UINC01061647">
    <property type="protein sequence ID" value="SVB87444.1"/>
    <property type="molecule type" value="Genomic_DNA"/>
</dbReference>
<evidence type="ECO:0000259" key="4">
    <source>
        <dbReference type="Pfam" id="PF16326"/>
    </source>
</evidence>
<name>A0A382HJB6_9ZZZZ</name>
<organism evidence="5">
    <name type="scientific">marine metagenome</name>
    <dbReference type="NCBI Taxonomy" id="408172"/>
    <lineage>
        <taxon>unclassified sequences</taxon>
        <taxon>metagenomes</taxon>
        <taxon>ecological metagenomes</taxon>
    </lineage>
</organism>
<dbReference type="InterPro" id="IPR037118">
    <property type="entry name" value="Val-tRNA_synth_C_sf"/>
</dbReference>
<protein>
    <recommendedName>
        <fullName evidence="4">ABC transporter Uup C-terminal domain-containing protein</fullName>
    </recommendedName>
</protein>
<reference evidence="5" key="1">
    <citation type="submission" date="2018-05" db="EMBL/GenBank/DDBJ databases">
        <authorList>
            <person name="Lanie J.A."/>
            <person name="Ng W.-L."/>
            <person name="Kazmierczak K.M."/>
            <person name="Andrzejewski T.M."/>
            <person name="Davidsen T.M."/>
            <person name="Wayne K.J."/>
            <person name="Tettelin H."/>
            <person name="Glass J.I."/>
            <person name="Rusch D."/>
            <person name="Podicherti R."/>
            <person name="Tsui H.-C.T."/>
            <person name="Winkler M.E."/>
        </authorList>
    </citation>
    <scope>NUCLEOTIDE SEQUENCE</scope>
</reference>
<sequence>TYALDGSGNVTEYAGGCDQWLADYEARAVSPCPKPAKSTKPTAPSISRTRPRKLLNKEREALNALPALIETLEAERDALAATLNSPDYYRDSANDPTRDAAHLADLETRILEAYQQWENLDSFAAIQ</sequence>
<feature type="domain" description="ABC transporter Uup C-terminal" evidence="4">
    <location>
        <begin position="53"/>
        <end position="121"/>
    </location>
</feature>
<feature type="non-terminal residue" evidence="5">
    <location>
        <position position="1"/>
    </location>
</feature>
<evidence type="ECO:0000313" key="5">
    <source>
        <dbReference type="EMBL" id="SVB87444.1"/>
    </source>
</evidence>
<proteinExistence type="predicted"/>
<dbReference type="AlphaFoldDB" id="A0A382HJB6"/>
<gene>
    <name evidence="5" type="ORF">METZ01_LOCUS240298</name>
</gene>
<dbReference type="GO" id="GO:0005524">
    <property type="term" value="F:ATP binding"/>
    <property type="evidence" value="ECO:0007669"/>
    <property type="project" value="UniProtKB-KW"/>
</dbReference>
<keyword evidence="2" id="KW-0067">ATP-binding</keyword>
<accession>A0A382HJB6</accession>
<dbReference type="Pfam" id="PF16326">
    <property type="entry name" value="ABC_tran_CTD"/>
    <property type="match status" value="1"/>
</dbReference>
<evidence type="ECO:0000256" key="3">
    <source>
        <dbReference type="SAM" id="MobiDB-lite"/>
    </source>
</evidence>